<comment type="caution">
    <text evidence="1">The sequence shown here is derived from an EMBL/GenBank/DDBJ whole genome shotgun (WGS) entry which is preliminary data.</text>
</comment>
<protein>
    <submittedName>
        <fullName evidence="1">Uncharacterized protein</fullName>
    </submittedName>
</protein>
<dbReference type="InterPro" id="IPR036388">
    <property type="entry name" value="WH-like_DNA-bd_sf"/>
</dbReference>
<dbReference type="SUPFAM" id="SSF88659">
    <property type="entry name" value="Sigma3 and sigma4 domains of RNA polymerase sigma factors"/>
    <property type="match status" value="1"/>
</dbReference>
<proteinExistence type="predicted"/>
<name>A0A9D6LBN5_UNCEI</name>
<accession>A0A9D6LBN5</accession>
<gene>
    <name evidence="1" type="ORF">HY076_05600</name>
</gene>
<dbReference type="Gene3D" id="1.10.10.10">
    <property type="entry name" value="Winged helix-like DNA-binding domain superfamily/Winged helix DNA-binding domain"/>
    <property type="match status" value="1"/>
</dbReference>
<dbReference type="EMBL" id="JACQAY010000175">
    <property type="protein sequence ID" value="MBI3539729.1"/>
    <property type="molecule type" value="Genomic_DNA"/>
</dbReference>
<organism evidence="1 2">
    <name type="scientific">Eiseniibacteriota bacterium</name>
    <dbReference type="NCBI Taxonomy" id="2212470"/>
    <lineage>
        <taxon>Bacteria</taxon>
        <taxon>Candidatus Eiseniibacteriota</taxon>
    </lineage>
</organism>
<evidence type="ECO:0000313" key="1">
    <source>
        <dbReference type="EMBL" id="MBI3539729.1"/>
    </source>
</evidence>
<dbReference type="InterPro" id="IPR013324">
    <property type="entry name" value="RNA_pol_sigma_r3/r4-like"/>
</dbReference>
<dbReference type="AlphaFoldDB" id="A0A9D6LBN5"/>
<sequence>MIAAVPRGRERFGARRSRAARPAVLIGRRRVADALARRAVRERLVLSLLVVEHLRPIEVADALGISVRQVERTVTAFMSGLRRSLARPASRARTRAVARLDRAA</sequence>
<evidence type="ECO:0000313" key="2">
    <source>
        <dbReference type="Proteomes" id="UP000807850"/>
    </source>
</evidence>
<reference evidence="1" key="1">
    <citation type="submission" date="2020-07" db="EMBL/GenBank/DDBJ databases">
        <title>Huge and variable diversity of episymbiotic CPR bacteria and DPANN archaea in groundwater ecosystems.</title>
        <authorList>
            <person name="He C.Y."/>
            <person name="Keren R."/>
            <person name="Whittaker M."/>
            <person name="Farag I.F."/>
            <person name="Doudna J."/>
            <person name="Cate J.H.D."/>
            <person name="Banfield J.F."/>
        </authorList>
    </citation>
    <scope>NUCLEOTIDE SEQUENCE</scope>
    <source>
        <strain evidence="1">NC_groundwater_928_Pr1_S-0.2um_72_17</strain>
    </source>
</reference>
<dbReference type="Proteomes" id="UP000807850">
    <property type="component" value="Unassembled WGS sequence"/>
</dbReference>